<dbReference type="GO" id="GO:0005886">
    <property type="term" value="C:plasma membrane"/>
    <property type="evidence" value="ECO:0007669"/>
    <property type="project" value="UniProtKB-SubCell"/>
</dbReference>
<feature type="transmembrane region" description="Helical" evidence="6">
    <location>
        <begin position="405"/>
        <end position="423"/>
    </location>
</feature>
<feature type="transmembrane region" description="Helical" evidence="6">
    <location>
        <begin position="347"/>
        <end position="367"/>
    </location>
</feature>
<feature type="transmembrane region" description="Helical" evidence="6">
    <location>
        <begin position="83"/>
        <end position="107"/>
    </location>
</feature>
<evidence type="ECO:0000313" key="7">
    <source>
        <dbReference type="EMBL" id="EFC93321.1"/>
    </source>
</evidence>
<feature type="transmembrane region" description="Helical" evidence="6">
    <location>
        <begin position="251"/>
        <end position="271"/>
    </location>
</feature>
<dbReference type="PANTHER" id="PTHR30250:SF21">
    <property type="entry name" value="LIPID II FLIPPASE MURJ"/>
    <property type="match status" value="1"/>
</dbReference>
<feature type="transmembrane region" description="Helical" evidence="6">
    <location>
        <begin position="309"/>
        <end position="327"/>
    </location>
</feature>
<keyword evidence="4 6" id="KW-1133">Transmembrane helix</keyword>
<name>D2ZPX4_METSM</name>
<accession>D2ZPX4</accession>
<evidence type="ECO:0000256" key="1">
    <source>
        <dbReference type="ARBA" id="ARBA00004651"/>
    </source>
</evidence>
<dbReference type="RefSeq" id="WP_004033028.1">
    <property type="nucleotide sequence ID" value="NZ_GG704759.1"/>
</dbReference>
<gene>
    <name evidence="7" type="ORF">METSMIF1_02897</name>
</gene>
<dbReference type="HOGENOM" id="CLU_022017_5_0_2"/>
<feature type="transmembrane region" description="Helical" evidence="6">
    <location>
        <begin position="12"/>
        <end position="34"/>
    </location>
</feature>
<feature type="transmembrane region" description="Helical" evidence="6">
    <location>
        <begin position="435"/>
        <end position="452"/>
    </location>
</feature>
<evidence type="ECO:0000313" key="8">
    <source>
        <dbReference type="Proteomes" id="UP000004028"/>
    </source>
</evidence>
<evidence type="ECO:0000256" key="6">
    <source>
        <dbReference type="SAM" id="Phobius"/>
    </source>
</evidence>
<feature type="transmembrane region" description="Helical" evidence="6">
    <location>
        <begin position="458"/>
        <end position="481"/>
    </location>
</feature>
<feature type="transmembrane region" description="Helical" evidence="6">
    <location>
        <begin position="223"/>
        <end position="245"/>
    </location>
</feature>
<dbReference type="PATRIC" id="fig|521002.11.peg.875"/>
<reference evidence="7 8" key="1">
    <citation type="submission" date="2010-01" db="EMBL/GenBank/DDBJ databases">
        <authorList>
            <person name="Weinstock G."/>
            <person name="Sodergren E."/>
            <person name="Clifton S."/>
            <person name="Fulton L."/>
            <person name="Fulton B."/>
            <person name="Courtney L."/>
            <person name="Fronick C."/>
            <person name="Harrison M."/>
            <person name="Strong C."/>
            <person name="Farmer C."/>
            <person name="Delahaunty K."/>
            <person name="Markovic C."/>
            <person name="Hall O."/>
            <person name="Minx P."/>
            <person name="Tomlinson C."/>
            <person name="Mitreva M."/>
            <person name="Nelson J."/>
            <person name="Hou S."/>
            <person name="Wollam A."/>
            <person name="Pepin K.H."/>
            <person name="Johnson M."/>
            <person name="Bhonagiri V."/>
            <person name="Nash W.E."/>
            <person name="Warren W."/>
            <person name="Chinwalla A."/>
            <person name="Mardis E.R."/>
            <person name="Wilson R.K."/>
        </authorList>
    </citation>
    <scope>NUCLEOTIDE SEQUENCE [LARGE SCALE GENOMIC DNA]</scope>
    <source>
        <strain evidence="7 8">DSM 2374</strain>
    </source>
</reference>
<sequence length="520" mass="58389">MVNNFLKNNLAILFGNVFFKIGGYIYKFLMVYLLNNYAYGILTIISPFQNILQTLAAGGLPPTISKYVSEYNATNQKENSYKLILVSIKIAILLGITFGLLMIFFIAPLLVKIYNNNSLLLPLQIIGLIVPFSAIVGVFRGIFQGTYEMTHILTSRAIEQITMILSAIVLIILGFSVVGAIFGSVIGFFSSLISVIIILHKYFLDIFQGMLKLKMDFKEEIKIAYKIISFSIPVILTAISEIGIYSMTTTIMPLFITISEIGYFGIAEPIARLPLMISNSLATTILPVTSEMFASKNTNILKKYMFNALRYNLIIMVPICLFIMIFSKEVLLVMFFTKPFYSKGANVLTILTLGMFFYSIFAITSSMIQGAGKPKSSMYLLIGGFIQILLLSFIFIPYFGVNGGAISTTLTTATMTLISLIYLNKHISLKFNMIHYLKILFAGIIIAIFLLILPKNLIGFYIGLLFLFPIYLITLMIIKGFTADDLNILMKIENKLPFKLTIIKKMIIKGTEVNFNEYRK</sequence>
<feature type="transmembrane region" description="Helical" evidence="6">
    <location>
        <begin position="192"/>
        <end position="211"/>
    </location>
</feature>
<dbReference type="InterPro" id="IPR002797">
    <property type="entry name" value="Polysacc_synth"/>
</dbReference>
<dbReference type="InterPro" id="IPR050833">
    <property type="entry name" value="Poly_Biosynth_Transport"/>
</dbReference>
<evidence type="ECO:0000256" key="5">
    <source>
        <dbReference type="ARBA" id="ARBA00023136"/>
    </source>
</evidence>
<evidence type="ECO:0000256" key="3">
    <source>
        <dbReference type="ARBA" id="ARBA00022692"/>
    </source>
</evidence>
<keyword evidence="2" id="KW-1003">Cell membrane</keyword>
<feature type="transmembrane region" description="Helical" evidence="6">
    <location>
        <begin position="379"/>
        <end position="399"/>
    </location>
</feature>
<dbReference type="Proteomes" id="UP000004028">
    <property type="component" value="Unassembled WGS sequence"/>
</dbReference>
<keyword evidence="3 6" id="KW-0812">Transmembrane</keyword>
<evidence type="ECO:0000256" key="4">
    <source>
        <dbReference type="ARBA" id="ARBA00022989"/>
    </source>
</evidence>
<dbReference type="Pfam" id="PF01943">
    <property type="entry name" value="Polysacc_synt"/>
    <property type="match status" value="1"/>
</dbReference>
<comment type="subcellular location">
    <subcellularLocation>
        <location evidence="1">Cell membrane</location>
        <topology evidence="1">Multi-pass membrane protein</topology>
    </subcellularLocation>
</comment>
<dbReference type="GeneID" id="71695718"/>
<dbReference type="AlphaFoldDB" id="D2ZPX4"/>
<organism evidence="7 8">
    <name type="scientific">Methanobrevibacter smithii DSM 2374</name>
    <dbReference type="NCBI Taxonomy" id="521002"/>
    <lineage>
        <taxon>Archaea</taxon>
        <taxon>Methanobacteriati</taxon>
        <taxon>Methanobacteriota</taxon>
        <taxon>Methanomada group</taxon>
        <taxon>Methanobacteria</taxon>
        <taxon>Methanobacteriales</taxon>
        <taxon>Methanobacteriaceae</taxon>
        <taxon>Methanobrevibacter</taxon>
    </lineage>
</organism>
<feature type="transmembrane region" description="Helical" evidence="6">
    <location>
        <begin position="164"/>
        <end position="186"/>
    </location>
</feature>
<dbReference type="CDD" id="cd13128">
    <property type="entry name" value="MATE_Wzx_like"/>
    <property type="match status" value="1"/>
</dbReference>
<protein>
    <submittedName>
        <fullName evidence="7">Polysaccharide biosynthesis protein</fullName>
    </submittedName>
</protein>
<dbReference type="EMBL" id="ABYV02000006">
    <property type="protein sequence ID" value="EFC93321.1"/>
    <property type="molecule type" value="Genomic_DNA"/>
</dbReference>
<proteinExistence type="predicted"/>
<feature type="transmembrane region" description="Helical" evidence="6">
    <location>
        <begin position="119"/>
        <end position="143"/>
    </location>
</feature>
<evidence type="ECO:0000256" key="2">
    <source>
        <dbReference type="ARBA" id="ARBA00022475"/>
    </source>
</evidence>
<keyword evidence="5 6" id="KW-0472">Membrane</keyword>
<comment type="caution">
    <text evidence="7">The sequence shown here is derived from an EMBL/GenBank/DDBJ whole genome shotgun (WGS) entry which is preliminary data.</text>
</comment>
<dbReference type="PANTHER" id="PTHR30250">
    <property type="entry name" value="PST FAMILY PREDICTED COLANIC ACID TRANSPORTER"/>
    <property type="match status" value="1"/>
</dbReference>